<feature type="region of interest" description="Disordered" evidence="1">
    <location>
        <begin position="292"/>
        <end position="312"/>
    </location>
</feature>
<keyword evidence="3" id="KW-1185">Reference proteome</keyword>
<evidence type="ECO:0000313" key="3">
    <source>
        <dbReference type="Proteomes" id="UP000250043"/>
    </source>
</evidence>
<dbReference type="EMBL" id="KV722382">
    <property type="protein sequence ID" value="OCH91641.1"/>
    <property type="molecule type" value="Genomic_DNA"/>
</dbReference>
<accession>A0A8E2AW21</accession>
<organism evidence="2 3">
    <name type="scientific">Obba rivulosa</name>
    <dbReference type="NCBI Taxonomy" id="1052685"/>
    <lineage>
        <taxon>Eukaryota</taxon>
        <taxon>Fungi</taxon>
        <taxon>Dikarya</taxon>
        <taxon>Basidiomycota</taxon>
        <taxon>Agaricomycotina</taxon>
        <taxon>Agaricomycetes</taxon>
        <taxon>Polyporales</taxon>
        <taxon>Gelatoporiaceae</taxon>
        <taxon>Obba</taxon>
    </lineage>
</organism>
<gene>
    <name evidence="2" type="ORF">OBBRIDRAFT_728460</name>
</gene>
<dbReference type="OrthoDB" id="2804412at2759"/>
<evidence type="ECO:0000256" key="1">
    <source>
        <dbReference type="SAM" id="MobiDB-lite"/>
    </source>
</evidence>
<protein>
    <submittedName>
        <fullName evidence="2">Uncharacterized protein</fullName>
    </submittedName>
</protein>
<reference evidence="2 3" key="1">
    <citation type="submission" date="2016-07" db="EMBL/GenBank/DDBJ databases">
        <title>Draft genome of the white-rot fungus Obba rivulosa 3A-2.</title>
        <authorList>
            <consortium name="DOE Joint Genome Institute"/>
            <person name="Miettinen O."/>
            <person name="Riley R."/>
            <person name="Acob R."/>
            <person name="Barry K."/>
            <person name="Cullen D."/>
            <person name="De Vries R."/>
            <person name="Hainaut M."/>
            <person name="Hatakka A."/>
            <person name="Henrissat B."/>
            <person name="Hilden K."/>
            <person name="Kuo R."/>
            <person name="Labutti K."/>
            <person name="Lipzen A."/>
            <person name="Makela M.R."/>
            <person name="Sandor L."/>
            <person name="Spatafora J.W."/>
            <person name="Grigoriev I.V."/>
            <person name="Hibbett D.S."/>
        </authorList>
    </citation>
    <scope>NUCLEOTIDE SEQUENCE [LARGE SCALE GENOMIC DNA]</scope>
    <source>
        <strain evidence="2 3">3A-2</strain>
    </source>
</reference>
<sequence length="333" mass="36978">MTYTGDFHAYKIYAEQLFPLGHGHPLWEPEPTRFGEVQIGDVGYMRGGAFHRLFNALRPADDPANVEFGCPGGEDYRPLRVSDYLWRERRHAIPSGPLYSKSMKEMSADAQVSSPAVGGGLSFHYTGGKGAVLLLYDSATRMELHDSRLMQEYMHRHYESWCNFAMHNLDLVLDRSEIVFVQGWVKTTKWAVAAFAHGGRSGALSFSANPALPASASLSVSVSSDVSISKQFRVGPIPDSPTGSHLLIEEAESSSRTSPIDDVKRDQCVFLQYCKLRRRLWRARVIKAAAEPKTFPGPHEDGADSHVAVDSGSEEFDLMDIEHVPSRPQVPVQ</sequence>
<name>A0A8E2AW21_9APHY</name>
<dbReference type="Proteomes" id="UP000250043">
    <property type="component" value="Unassembled WGS sequence"/>
</dbReference>
<dbReference type="AlphaFoldDB" id="A0A8E2AW21"/>
<proteinExistence type="predicted"/>
<evidence type="ECO:0000313" key="2">
    <source>
        <dbReference type="EMBL" id="OCH91641.1"/>
    </source>
</evidence>